<evidence type="ECO:0000256" key="4">
    <source>
        <dbReference type="SAM" id="MobiDB-lite"/>
    </source>
</evidence>
<accession>A0A3Q0J6P3</accession>
<keyword evidence="2 3" id="KW-0175">Coiled coil</keyword>
<dbReference type="Pfam" id="PF05276">
    <property type="entry name" value="SH3BP5"/>
    <property type="match status" value="1"/>
</dbReference>
<dbReference type="GO" id="GO:0004860">
    <property type="term" value="F:protein kinase inhibitor activity"/>
    <property type="evidence" value="ECO:0007669"/>
    <property type="project" value="TreeGrafter"/>
</dbReference>
<proteinExistence type="inferred from homology"/>
<dbReference type="KEGG" id="dci:103513357"/>
<evidence type="ECO:0000256" key="2">
    <source>
        <dbReference type="ARBA" id="ARBA00023054"/>
    </source>
</evidence>
<evidence type="ECO:0000313" key="6">
    <source>
        <dbReference type="RefSeq" id="XP_026682375.1"/>
    </source>
</evidence>
<feature type="region of interest" description="Disordered" evidence="4">
    <location>
        <begin position="366"/>
        <end position="422"/>
    </location>
</feature>
<dbReference type="PANTHER" id="PTHR19423">
    <property type="entry name" value="SH3 DOMAIN-BINDING PROTEIN 5"/>
    <property type="match status" value="1"/>
</dbReference>
<feature type="non-terminal residue" evidence="6">
    <location>
        <position position="1"/>
    </location>
</feature>
<feature type="compositionally biased region" description="Low complexity" evidence="4">
    <location>
        <begin position="232"/>
        <end position="248"/>
    </location>
</feature>
<evidence type="ECO:0000256" key="3">
    <source>
        <dbReference type="SAM" id="Coils"/>
    </source>
</evidence>
<feature type="compositionally biased region" description="Polar residues" evidence="4">
    <location>
        <begin position="329"/>
        <end position="343"/>
    </location>
</feature>
<dbReference type="InterPro" id="IPR007940">
    <property type="entry name" value="SH3BP5"/>
</dbReference>
<feature type="region of interest" description="Disordered" evidence="4">
    <location>
        <begin position="176"/>
        <end position="195"/>
    </location>
</feature>
<dbReference type="PANTHER" id="PTHR19423:SF1">
    <property type="entry name" value="SH3 DOMAIN-BINDING PROTEIN 5"/>
    <property type="match status" value="1"/>
</dbReference>
<feature type="compositionally biased region" description="Polar residues" evidence="4">
    <location>
        <begin position="372"/>
        <end position="389"/>
    </location>
</feature>
<feature type="coiled-coil region" evidence="3">
    <location>
        <begin position="1"/>
        <end position="35"/>
    </location>
</feature>
<organism evidence="5 6">
    <name type="scientific">Diaphorina citri</name>
    <name type="common">Asian citrus psyllid</name>
    <dbReference type="NCBI Taxonomy" id="121845"/>
    <lineage>
        <taxon>Eukaryota</taxon>
        <taxon>Metazoa</taxon>
        <taxon>Ecdysozoa</taxon>
        <taxon>Arthropoda</taxon>
        <taxon>Hexapoda</taxon>
        <taxon>Insecta</taxon>
        <taxon>Pterygota</taxon>
        <taxon>Neoptera</taxon>
        <taxon>Paraneoptera</taxon>
        <taxon>Hemiptera</taxon>
        <taxon>Sternorrhyncha</taxon>
        <taxon>Psylloidea</taxon>
        <taxon>Psyllidae</taxon>
        <taxon>Diaphorininae</taxon>
        <taxon>Diaphorina</taxon>
    </lineage>
</organism>
<evidence type="ECO:0000256" key="1">
    <source>
        <dbReference type="ARBA" id="ARBA00007796"/>
    </source>
</evidence>
<feature type="compositionally biased region" description="Polar residues" evidence="4">
    <location>
        <begin position="404"/>
        <end position="415"/>
    </location>
</feature>
<dbReference type="RefSeq" id="XP_026682375.1">
    <property type="nucleotide sequence ID" value="XM_026826574.1"/>
</dbReference>
<protein>
    <submittedName>
        <fullName evidence="6">SH3 domain-binding protein 5 homolog</fullName>
    </submittedName>
</protein>
<gene>
    <name evidence="6" type="primary">LOC103513357</name>
</gene>
<dbReference type="AlphaFoldDB" id="A0A3Q0J6P3"/>
<dbReference type="Proteomes" id="UP000079169">
    <property type="component" value="Unplaced"/>
</dbReference>
<feature type="region of interest" description="Disordered" evidence="4">
    <location>
        <begin position="313"/>
        <end position="343"/>
    </location>
</feature>
<dbReference type="PaxDb" id="121845-A0A3Q0J6P3"/>
<keyword evidence="5" id="KW-1185">Reference proteome</keyword>
<name>A0A3Q0J6P3_DIACI</name>
<dbReference type="GO" id="GO:0035556">
    <property type="term" value="P:intracellular signal transduction"/>
    <property type="evidence" value="ECO:0007669"/>
    <property type="project" value="InterPro"/>
</dbReference>
<reference evidence="6" key="1">
    <citation type="submission" date="2025-08" db="UniProtKB">
        <authorList>
            <consortium name="RefSeq"/>
        </authorList>
    </citation>
    <scope>IDENTIFICATION</scope>
</reference>
<feature type="coiled-coil region" evidence="3">
    <location>
        <begin position="137"/>
        <end position="171"/>
    </location>
</feature>
<dbReference type="GO" id="GO:0005737">
    <property type="term" value="C:cytoplasm"/>
    <property type="evidence" value="ECO:0007669"/>
    <property type="project" value="TreeGrafter"/>
</dbReference>
<dbReference type="STRING" id="121845.A0A3Q0J6P3"/>
<evidence type="ECO:0000313" key="5">
    <source>
        <dbReference type="Proteomes" id="UP000079169"/>
    </source>
</evidence>
<feature type="region of interest" description="Disordered" evidence="4">
    <location>
        <begin position="232"/>
        <end position="261"/>
    </location>
</feature>
<dbReference type="GeneID" id="103513357"/>
<sequence>FQIELEALNNATDDINKLEMELDESNTTFRMLMNESTRRLKILNRQLGSCIERARPYYEALEIAKQAQQECQKAAVKFQRVTDAENQKSESGREHQKKATLFNAAETKVQLLEQRLKRSIIKSRPYFEEKSLCESQLNTQKDRVLQLREAVKAAKAQYAASLRRLEDISEEIHMRRRRESNCESPTGPREPGVGAELTSLTVLESHPRSSHVQEDAQSLDVDFDLDKCDVRSVGGSSMTNSSSRMSYDSGDESSNSGMNQEDLEKLRMRVRELATTPVDGWESELDATVNKLDNMLHLQECDAELKKQHESLKHNGAQQVSSPVKHGAQQVSSPVKHNGAQQVSSPVKHNGAQQVSSPVKHNGVLLSPMRHPTSSHSKQHNGGDTSNVSLKHVAVSPTKEPVPVSSSHSKLQNTVDHPLRSPVDKAVYHITSK</sequence>
<comment type="similarity">
    <text evidence="1">Belongs to the SH3BP5 family.</text>
</comment>